<reference evidence="2 3" key="1">
    <citation type="submission" date="2016-07" db="EMBL/GenBank/DDBJ databases">
        <authorList>
            <person name="Lefevre C.T."/>
        </authorList>
    </citation>
    <scope>NUCLEOTIDE SEQUENCE [LARGE SCALE GENOMIC DNA]</scope>
    <source>
        <strain evidence="2">PR1</strain>
    </source>
</reference>
<name>A0A1C3RM13_9PROT</name>
<protein>
    <submittedName>
        <fullName evidence="2">Uncharacterized protein</fullName>
    </submittedName>
</protein>
<organism evidence="2 3">
    <name type="scientific">Candidatus Terasakiella magnetica</name>
    <dbReference type="NCBI Taxonomy" id="1867952"/>
    <lineage>
        <taxon>Bacteria</taxon>
        <taxon>Pseudomonadati</taxon>
        <taxon>Pseudomonadota</taxon>
        <taxon>Alphaproteobacteria</taxon>
        <taxon>Rhodospirillales</taxon>
        <taxon>Terasakiellaceae</taxon>
        <taxon>Terasakiella</taxon>
    </lineage>
</organism>
<dbReference type="Proteomes" id="UP000231658">
    <property type="component" value="Unassembled WGS sequence"/>
</dbReference>
<dbReference type="AlphaFoldDB" id="A0A1C3RM13"/>
<feature type="region of interest" description="Disordered" evidence="1">
    <location>
        <begin position="33"/>
        <end position="74"/>
    </location>
</feature>
<evidence type="ECO:0000256" key="1">
    <source>
        <dbReference type="SAM" id="MobiDB-lite"/>
    </source>
</evidence>
<dbReference type="EMBL" id="FLYE01000048">
    <property type="protein sequence ID" value="SCA58327.1"/>
    <property type="molecule type" value="Genomic_DNA"/>
</dbReference>
<sequence length="74" mass="8378">MTIFRQPQTQPLSAALLPTRSQVKLTVRLTHDRHSHPRLLNTTASNRRATSHYQEPVEHDDNLAVVAKPSKVSQ</sequence>
<evidence type="ECO:0000313" key="2">
    <source>
        <dbReference type="EMBL" id="SCA58327.1"/>
    </source>
</evidence>
<gene>
    <name evidence="2" type="ORF">MTBPR1_90174</name>
</gene>
<keyword evidence="3" id="KW-1185">Reference proteome</keyword>
<feature type="compositionally biased region" description="Polar residues" evidence="1">
    <location>
        <begin position="40"/>
        <end position="53"/>
    </location>
</feature>
<proteinExistence type="predicted"/>
<evidence type="ECO:0000313" key="3">
    <source>
        <dbReference type="Proteomes" id="UP000231658"/>
    </source>
</evidence>
<dbReference type="STRING" id="1867952.MTBPR1_90174"/>
<accession>A0A1C3RM13</accession>